<feature type="transmembrane region" description="Helical" evidence="8">
    <location>
        <begin position="291"/>
        <end position="309"/>
    </location>
</feature>
<feature type="transmembrane region" description="Helical" evidence="8">
    <location>
        <begin position="254"/>
        <end position="279"/>
    </location>
</feature>
<reference evidence="9 10" key="1">
    <citation type="journal article" date="2007" name="Proc. Natl. Acad. Sci. U.S.A.">
        <title>Characterization of a marine gammaproteobacterium capable of aerobic anoxygenic photosynthesis.</title>
        <authorList>
            <person name="Fuchs B.M."/>
            <person name="Spring S."/>
            <person name="Teeling H."/>
            <person name="Quast C."/>
            <person name="Wulf J."/>
            <person name="Schattenhofer M."/>
            <person name="Yan S."/>
            <person name="Ferriera S."/>
            <person name="Johnson J."/>
            <person name="Glockner F.O."/>
            <person name="Amann R."/>
        </authorList>
    </citation>
    <scope>NUCLEOTIDE SEQUENCE [LARGE SCALE GENOMIC DNA]</scope>
    <source>
        <strain evidence="9">KT71</strain>
    </source>
</reference>
<name>A4A519_9GAMM</name>
<feature type="transmembrane region" description="Helical" evidence="8">
    <location>
        <begin position="315"/>
        <end position="341"/>
    </location>
</feature>
<dbReference type="eggNOG" id="COG0609">
    <property type="taxonomic scope" value="Bacteria"/>
</dbReference>
<reference evidence="9 10" key="2">
    <citation type="journal article" date="2009" name="PLoS ONE">
        <title>The photosynthetic apparatus and its regulation in the aerobic gammaproteobacterium Congregibacter litoralis gen. nov., sp. nov.</title>
        <authorList>
            <person name="Spring S."/>
            <person name="Lunsdorf H."/>
            <person name="Fuchs B.M."/>
            <person name="Tindall B.J."/>
        </authorList>
    </citation>
    <scope>NUCLEOTIDE SEQUENCE [LARGE SCALE GENOMIC DNA]</scope>
    <source>
        <strain evidence="9">KT71</strain>
    </source>
</reference>
<gene>
    <name evidence="9" type="ORF">KT71_09692</name>
</gene>
<comment type="subcellular location">
    <subcellularLocation>
        <location evidence="1">Cell membrane</location>
        <topology evidence="1">Multi-pass membrane protein</topology>
    </subcellularLocation>
</comment>
<evidence type="ECO:0000256" key="5">
    <source>
        <dbReference type="ARBA" id="ARBA00022692"/>
    </source>
</evidence>
<evidence type="ECO:0000256" key="8">
    <source>
        <dbReference type="SAM" id="Phobius"/>
    </source>
</evidence>
<dbReference type="PANTHER" id="PTHR30472">
    <property type="entry name" value="FERRIC ENTEROBACTIN TRANSPORT SYSTEM PERMEASE PROTEIN"/>
    <property type="match status" value="1"/>
</dbReference>
<dbReference type="CDD" id="cd06550">
    <property type="entry name" value="TM_ABC_iron-siderophores_like"/>
    <property type="match status" value="1"/>
</dbReference>
<dbReference type="GO" id="GO:0022857">
    <property type="term" value="F:transmembrane transporter activity"/>
    <property type="evidence" value="ECO:0007669"/>
    <property type="project" value="InterPro"/>
</dbReference>
<dbReference type="HOGENOM" id="CLU_013016_0_3_6"/>
<keyword evidence="7 8" id="KW-0472">Membrane</keyword>
<keyword evidence="10" id="KW-1185">Reference proteome</keyword>
<dbReference type="SUPFAM" id="SSF81345">
    <property type="entry name" value="ABC transporter involved in vitamin B12 uptake, BtuC"/>
    <property type="match status" value="1"/>
</dbReference>
<dbReference type="PANTHER" id="PTHR30472:SF25">
    <property type="entry name" value="ABC TRANSPORTER PERMEASE PROTEIN MJ0876-RELATED"/>
    <property type="match status" value="1"/>
</dbReference>
<feature type="transmembrane region" description="Helical" evidence="8">
    <location>
        <begin position="41"/>
        <end position="63"/>
    </location>
</feature>
<evidence type="ECO:0000256" key="4">
    <source>
        <dbReference type="ARBA" id="ARBA00022475"/>
    </source>
</evidence>
<dbReference type="InterPro" id="IPR000522">
    <property type="entry name" value="ABC_transptr_permease_BtuC"/>
</dbReference>
<feature type="transmembrane region" description="Helical" evidence="8">
    <location>
        <begin position="206"/>
        <end position="225"/>
    </location>
</feature>
<dbReference type="InterPro" id="IPR037294">
    <property type="entry name" value="ABC_BtuC-like"/>
</dbReference>
<keyword evidence="3" id="KW-0813">Transport</keyword>
<comment type="caution">
    <text evidence="9">The sequence shown here is derived from an EMBL/GenBank/DDBJ whole genome shotgun (WGS) entry which is preliminary data.</text>
</comment>
<dbReference type="FunFam" id="1.10.3470.10:FF:000001">
    <property type="entry name" value="Vitamin B12 ABC transporter permease BtuC"/>
    <property type="match status" value="1"/>
</dbReference>
<feature type="transmembrane region" description="Helical" evidence="8">
    <location>
        <begin position="75"/>
        <end position="93"/>
    </location>
</feature>
<evidence type="ECO:0000256" key="6">
    <source>
        <dbReference type="ARBA" id="ARBA00022989"/>
    </source>
</evidence>
<evidence type="ECO:0000256" key="7">
    <source>
        <dbReference type="ARBA" id="ARBA00023136"/>
    </source>
</evidence>
<dbReference type="EMBL" id="AAOA02000003">
    <property type="protein sequence ID" value="EAQ98890.2"/>
    <property type="molecule type" value="Genomic_DNA"/>
</dbReference>
<dbReference type="STRING" id="314285.KT71_09692"/>
<proteinExistence type="inferred from homology"/>
<feature type="transmembrane region" description="Helical" evidence="8">
    <location>
        <begin position="131"/>
        <end position="153"/>
    </location>
</feature>
<protein>
    <submittedName>
        <fullName evidence="9">ABC-type Fe3+-siderophore transport system, permease component</fullName>
    </submittedName>
</protein>
<evidence type="ECO:0000256" key="3">
    <source>
        <dbReference type="ARBA" id="ARBA00022448"/>
    </source>
</evidence>
<keyword evidence="4" id="KW-1003">Cell membrane</keyword>
<sequence>MTVNRSTVRRLAPHTTAICLLAALLVAGGLSLTSGAVSLPFGAALLALPDVVFGLGMSSLEGYEKAVMLELRLPRSLLAVVVGGLLAQCGAVMQGLFRNPLADPGVIGVSAGAALGATLAIFFLPNAQQSIVLPLAAFAGGFVTSMLVYSLALDARGTSVVLLLLAGVAISALSGGAIALLSYLSDDERLRDIAFWQMGSLARADDVLLGVLALAAVAVALRFQGRARALNALLLGESEARHLGIPVEWLKLELIVLVALGVGLAVSACGLIGFVGLVVPHMLRMLCGPDYRVLLPLSALGGALLLIAADSASRVVIAPAELPVGIVTALIGAPFFMMLLLQMRGRGL</sequence>
<dbReference type="Gene3D" id="1.10.3470.10">
    <property type="entry name" value="ABC transporter involved in vitamin B12 uptake, BtuC"/>
    <property type="match status" value="1"/>
</dbReference>
<dbReference type="GO" id="GO:0033214">
    <property type="term" value="P:siderophore-iron import into cell"/>
    <property type="evidence" value="ECO:0007669"/>
    <property type="project" value="TreeGrafter"/>
</dbReference>
<dbReference type="Proteomes" id="UP000019205">
    <property type="component" value="Chromosome"/>
</dbReference>
<evidence type="ECO:0000313" key="10">
    <source>
        <dbReference type="Proteomes" id="UP000019205"/>
    </source>
</evidence>
<feature type="transmembrane region" description="Helical" evidence="8">
    <location>
        <begin position="105"/>
        <end position="124"/>
    </location>
</feature>
<dbReference type="Pfam" id="PF01032">
    <property type="entry name" value="FecCD"/>
    <property type="match status" value="1"/>
</dbReference>
<dbReference type="GO" id="GO:0005886">
    <property type="term" value="C:plasma membrane"/>
    <property type="evidence" value="ECO:0007669"/>
    <property type="project" value="UniProtKB-SubCell"/>
</dbReference>
<feature type="transmembrane region" description="Helical" evidence="8">
    <location>
        <begin position="159"/>
        <end position="185"/>
    </location>
</feature>
<evidence type="ECO:0000256" key="2">
    <source>
        <dbReference type="ARBA" id="ARBA00007935"/>
    </source>
</evidence>
<organism evidence="9 10">
    <name type="scientific">Congregibacter litoralis KT71</name>
    <dbReference type="NCBI Taxonomy" id="314285"/>
    <lineage>
        <taxon>Bacteria</taxon>
        <taxon>Pseudomonadati</taxon>
        <taxon>Pseudomonadota</taxon>
        <taxon>Gammaproteobacteria</taxon>
        <taxon>Cellvibrionales</taxon>
        <taxon>Halieaceae</taxon>
        <taxon>Congregibacter</taxon>
    </lineage>
</organism>
<evidence type="ECO:0000313" key="9">
    <source>
        <dbReference type="EMBL" id="EAQ98890.2"/>
    </source>
</evidence>
<keyword evidence="6 8" id="KW-1133">Transmembrane helix</keyword>
<comment type="similarity">
    <text evidence="2">Belongs to the binding-protein-dependent transport system permease family. FecCD subfamily.</text>
</comment>
<evidence type="ECO:0000256" key="1">
    <source>
        <dbReference type="ARBA" id="ARBA00004651"/>
    </source>
</evidence>
<dbReference type="AlphaFoldDB" id="A4A519"/>
<accession>A4A519</accession>
<keyword evidence="5 8" id="KW-0812">Transmembrane</keyword>